<accession>A0A0A9ESG9</accession>
<dbReference type="AlphaFoldDB" id="A0A0A9ESG9"/>
<sequence>MKSLNHGGLCKCLKIYRGLCLKRRLHNEHLGKTVDNVQYCSTDL</sequence>
<reference evidence="1" key="1">
    <citation type="submission" date="2014-09" db="EMBL/GenBank/DDBJ databases">
        <authorList>
            <person name="Magalhaes I.L.F."/>
            <person name="Oliveira U."/>
            <person name="Santos F.R."/>
            <person name="Vidigal T.H.D.A."/>
            <person name="Brescovit A.D."/>
            <person name="Santos A.J."/>
        </authorList>
    </citation>
    <scope>NUCLEOTIDE SEQUENCE</scope>
    <source>
        <tissue evidence="1">Shoot tissue taken approximately 20 cm above the soil surface</tissue>
    </source>
</reference>
<name>A0A0A9ESG9_ARUDO</name>
<reference evidence="1" key="2">
    <citation type="journal article" date="2015" name="Data Brief">
        <title>Shoot transcriptome of the giant reed, Arundo donax.</title>
        <authorList>
            <person name="Barrero R.A."/>
            <person name="Guerrero F.D."/>
            <person name="Moolhuijzen P."/>
            <person name="Goolsby J.A."/>
            <person name="Tidwell J."/>
            <person name="Bellgard S.E."/>
            <person name="Bellgard M.I."/>
        </authorList>
    </citation>
    <scope>NUCLEOTIDE SEQUENCE</scope>
    <source>
        <tissue evidence="1">Shoot tissue taken approximately 20 cm above the soil surface</tissue>
    </source>
</reference>
<evidence type="ECO:0000313" key="1">
    <source>
        <dbReference type="EMBL" id="JAE01959.1"/>
    </source>
</evidence>
<organism evidence="1">
    <name type="scientific">Arundo donax</name>
    <name type="common">Giant reed</name>
    <name type="synonym">Donax arundinaceus</name>
    <dbReference type="NCBI Taxonomy" id="35708"/>
    <lineage>
        <taxon>Eukaryota</taxon>
        <taxon>Viridiplantae</taxon>
        <taxon>Streptophyta</taxon>
        <taxon>Embryophyta</taxon>
        <taxon>Tracheophyta</taxon>
        <taxon>Spermatophyta</taxon>
        <taxon>Magnoliopsida</taxon>
        <taxon>Liliopsida</taxon>
        <taxon>Poales</taxon>
        <taxon>Poaceae</taxon>
        <taxon>PACMAD clade</taxon>
        <taxon>Arundinoideae</taxon>
        <taxon>Arundineae</taxon>
        <taxon>Arundo</taxon>
    </lineage>
</organism>
<proteinExistence type="predicted"/>
<protein>
    <submittedName>
        <fullName evidence="1">Uncharacterized protein</fullName>
    </submittedName>
</protein>
<dbReference type="EMBL" id="GBRH01195937">
    <property type="protein sequence ID" value="JAE01959.1"/>
    <property type="molecule type" value="Transcribed_RNA"/>
</dbReference>